<dbReference type="InParanoid" id="A0A3Q7H8B7"/>
<organism evidence="1">
    <name type="scientific">Solanum lycopersicum</name>
    <name type="common">Tomato</name>
    <name type="synonym">Lycopersicon esculentum</name>
    <dbReference type="NCBI Taxonomy" id="4081"/>
    <lineage>
        <taxon>Eukaryota</taxon>
        <taxon>Viridiplantae</taxon>
        <taxon>Streptophyta</taxon>
        <taxon>Embryophyta</taxon>
        <taxon>Tracheophyta</taxon>
        <taxon>Spermatophyta</taxon>
        <taxon>Magnoliopsida</taxon>
        <taxon>eudicotyledons</taxon>
        <taxon>Gunneridae</taxon>
        <taxon>Pentapetalae</taxon>
        <taxon>asterids</taxon>
        <taxon>lamiids</taxon>
        <taxon>Solanales</taxon>
        <taxon>Solanaceae</taxon>
        <taxon>Solanoideae</taxon>
        <taxon>Solaneae</taxon>
        <taxon>Solanum</taxon>
        <taxon>Solanum subgen. Lycopersicon</taxon>
    </lineage>
</organism>
<protein>
    <submittedName>
        <fullName evidence="1">Uncharacterized protein</fullName>
    </submittedName>
</protein>
<reference evidence="1" key="2">
    <citation type="submission" date="2019-01" db="UniProtKB">
        <authorList>
            <consortium name="EnsemblPlants"/>
        </authorList>
    </citation>
    <scope>IDENTIFICATION</scope>
    <source>
        <strain evidence="1">cv. Heinz 1706</strain>
    </source>
</reference>
<evidence type="ECO:0000313" key="1">
    <source>
        <dbReference type="EnsemblPlants" id="Solyc07g015855.1.1.1"/>
    </source>
</evidence>
<reference evidence="1" key="1">
    <citation type="journal article" date="2012" name="Nature">
        <title>The tomato genome sequence provides insights into fleshy fruit evolution.</title>
        <authorList>
            <consortium name="Tomato Genome Consortium"/>
        </authorList>
    </citation>
    <scope>NUCLEOTIDE SEQUENCE [LARGE SCALE GENOMIC DNA]</scope>
    <source>
        <strain evidence="1">cv. Heinz 1706</strain>
    </source>
</reference>
<proteinExistence type="predicted"/>
<dbReference type="EnsemblPlants" id="Solyc07g015855.1.1">
    <property type="protein sequence ID" value="Solyc07g015855.1.1.1"/>
    <property type="gene ID" value="Solyc07g015855.1"/>
</dbReference>
<name>A0A3Q7H8B7_SOLLC</name>
<dbReference type="AlphaFoldDB" id="A0A3Q7H8B7"/>
<sequence length="31" mass="3576">MAFGGNYRPPDTQPRKKNFCTEAKSSKCWKV</sequence>
<keyword evidence="2" id="KW-1185">Reference proteome</keyword>
<accession>A0A3Q7H8B7</accession>
<dbReference type="Proteomes" id="UP000004994">
    <property type="component" value="Chromosome 7"/>
</dbReference>
<evidence type="ECO:0000313" key="2">
    <source>
        <dbReference type="Proteomes" id="UP000004994"/>
    </source>
</evidence>
<dbReference type="Gramene" id="Solyc07g015855.1.1">
    <property type="protein sequence ID" value="Solyc07g015855.1.1.1"/>
    <property type="gene ID" value="Solyc07g015855.1"/>
</dbReference>